<accession>A0A7C1K533</accession>
<dbReference type="InterPro" id="IPR011701">
    <property type="entry name" value="MFS"/>
</dbReference>
<evidence type="ECO:0000256" key="1">
    <source>
        <dbReference type="ARBA" id="ARBA00022692"/>
    </source>
</evidence>
<evidence type="ECO:0000256" key="2">
    <source>
        <dbReference type="ARBA" id="ARBA00022989"/>
    </source>
</evidence>
<organism evidence="5">
    <name type="scientific">Thermomicrobium roseum</name>
    <dbReference type="NCBI Taxonomy" id="500"/>
    <lineage>
        <taxon>Bacteria</taxon>
        <taxon>Pseudomonadati</taxon>
        <taxon>Thermomicrobiota</taxon>
        <taxon>Thermomicrobia</taxon>
        <taxon>Thermomicrobiales</taxon>
        <taxon>Thermomicrobiaceae</taxon>
        <taxon>Thermomicrobium</taxon>
    </lineage>
</organism>
<evidence type="ECO:0000256" key="3">
    <source>
        <dbReference type="ARBA" id="ARBA00023136"/>
    </source>
</evidence>
<comment type="caution">
    <text evidence="5">The sequence shown here is derived from an EMBL/GenBank/DDBJ whole genome shotgun (WGS) entry which is preliminary data.</text>
</comment>
<dbReference type="PROSITE" id="PS50850">
    <property type="entry name" value="MFS"/>
    <property type="match status" value="1"/>
</dbReference>
<dbReference type="AlphaFoldDB" id="A0A7C1K533"/>
<dbReference type="EMBL" id="DSJL01000011">
    <property type="protein sequence ID" value="HEF65484.1"/>
    <property type="molecule type" value="Genomic_DNA"/>
</dbReference>
<name>A0A7C1K533_THERO</name>
<protein>
    <submittedName>
        <fullName evidence="5">MFS transporter</fullName>
    </submittedName>
</protein>
<keyword evidence="1" id="KW-0812">Transmembrane</keyword>
<dbReference type="GO" id="GO:0005886">
    <property type="term" value="C:plasma membrane"/>
    <property type="evidence" value="ECO:0007669"/>
    <property type="project" value="TreeGrafter"/>
</dbReference>
<keyword evidence="3" id="KW-0472">Membrane</keyword>
<dbReference type="InterPro" id="IPR036259">
    <property type="entry name" value="MFS_trans_sf"/>
</dbReference>
<evidence type="ECO:0000259" key="4">
    <source>
        <dbReference type="PROSITE" id="PS50850"/>
    </source>
</evidence>
<feature type="domain" description="Major facilitator superfamily (MFS) profile" evidence="4">
    <location>
        <begin position="24"/>
        <end position="401"/>
    </location>
</feature>
<dbReference type="Gene3D" id="1.20.1250.20">
    <property type="entry name" value="MFS general substrate transporter like domains"/>
    <property type="match status" value="2"/>
</dbReference>
<dbReference type="InterPro" id="IPR020846">
    <property type="entry name" value="MFS_dom"/>
</dbReference>
<proteinExistence type="predicted"/>
<dbReference type="CDD" id="cd17478">
    <property type="entry name" value="MFS_FsR"/>
    <property type="match status" value="1"/>
</dbReference>
<dbReference type="GO" id="GO:0022857">
    <property type="term" value="F:transmembrane transporter activity"/>
    <property type="evidence" value="ECO:0007669"/>
    <property type="project" value="InterPro"/>
</dbReference>
<dbReference type="Pfam" id="PF07690">
    <property type="entry name" value="MFS_1"/>
    <property type="match status" value="1"/>
</dbReference>
<dbReference type="SUPFAM" id="SSF103473">
    <property type="entry name" value="MFS general substrate transporter"/>
    <property type="match status" value="1"/>
</dbReference>
<gene>
    <name evidence="5" type="ORF">ENP47_07800</name>
</gene>
<evidence type="ECO:0000313" key="5">
    <source>
        <dbReference type="EMBL" id="HEF65484.1"/>
    </source>
</evidence>
<keyword evidence="2" id="KW-1133">Transmembrane helix</keyword>
<sequence length="408" mass="42544">MGGEPAAVARAQAAEKRTLWDAGGVALMSWAHFAHDLYPSFLGVLVPAIQAKLGVSLFWASAMVPAQQLPSIVQPFLGYVADRTSRRWFVVLTPGVAALALSSVGIAPHFSLVLLLLLVSGLASAAFHAPAVALVGEFGGQRLGRAMAIFMAGGELARTVAPLILTAVIARFTLDGMPIVMVVGLAASLTLYLRLRTEASDAIARRHAGSVRLRALLRERRRPFIGLLGSVVANTAAVTPPSFFLVEYLLQRGRSEWYGGLALSAFYASGIIGGLVGGSLSDWVGRRGALLLSSLGTAPLLALYLAIEDGSWLMLPLLVIIGVFATPPRSVTLALANDIAPEARGPLSGFTLATSFVAQSVLALAFGAVADAIGIERAFWLTVGASLAGVPFALLVPAHIGRARPVSG</sequence>
<reference evidence="5" key="1">
    <citation type="journal article" date="2020" name="mSystems">
        <title>Genome- and Community-Level Interaction Insights into Carbon Utilization and Element Cycling Functions of Hydrothermarchaeota in Hydrothermal Sediment.</title>
        <authorList>
            <person name="Zhou Z."/>
            <person name="Liu Y."/>
            <person name="Xu W."/>
            <person name="Pan J."/>
            <person name="Luo Z.H."/>
            <person name="Li M."/>
        </authorList>
    </citation>
    <scope>NUCLEOTIDE SEQUENCE [LARGE SCALE GENOMIC DNA]</scope>
    <source>
        <strain evidence="5">SpSt-222</strain>
    </source>
</reference>
<dbReference type="PANTHER" id="PTHR43129:SF1">
    <property type="entry name" value="FOSMIDOMYCIN RESISTANCE PROTEIN"/>
    <property type="match status" value="1"/>
</dbReference>
<dbReference type="PANTHER" id="PTHR43129">
    <property type="entry name" value="FOSMIDOMYCIN RESISTANCE PROTEIN"/>
    <property type="match status" value="1"/>
</dbReference>